<proteinExistence type="inferred from homology"/>
<dbReference type="Proteomes" id="UP000322499">
    <property type="component" value="Unassembled WGS sequence"/>
</dbReference>
<name>A0A5S5CSI1_9ACTN</name>
<feature type="transmembrane region" description="Helical" evidence="7">
    <location>
        <begin position="232"/>
        <end position="254"/>
    </location>
</feature>
<keyword evidence="10" id="KW-1185">Reference proteome</keyword>
<evidence type="ECO:0000259" key="8">
    <source>
        <dbReference type="PROSITE" id="PS50928"/>
    </source>
</evidence>
<feature type="transmembrane region" description="Helical" evidence="7">
    <location>
        <begin position="274"/>
        <end position="300"/>
    </location>
</feature>
<dbReference type="Gene3D" id="1.10.3720.10">
    <property type="entry name" value="MetI-like"/>
    <property type="match status" value="1"/>
</dbReference>
<dbReference type="InterPro" id="IPR000515">
    <property type="entry name" value="MetI-like"/>
</dbReference>
<comment type="subcellular location">
    <subcellularLocation>
        <location evidence="1 7">Cell membrane</location>
        <topology evidence="1 7">Multi-pass membrane protein</topology>
    </subcellularLocation>
</comment>
<dbReference type="InterPro" id="IPR035906">
    <property type="entry name" value="MetI-like_sf"/>
</dbReference>
<evidence type="ECO:0000256" key="1">
    <source>
        <dbReference type="ARBA" id="ARBA00004651"/>
    </source>
</evidence>
<gene>
    <name evidence="9" type="ORF">BD833_10866</name>
</gene>
<evidence type="ECO:0000256" key="2">
    <source>
        <dbReference type="ARBA" id="ARBA00022448"/>
    </source>
</evidence>
<evidence type="ECO:0000256" key="7">
    <source>
        <dbReference type="RuleBase" id="RU363032"/>
    </source>
</evidence>
<feature type="transmembrane region" description="Helical" evidence="7">
    <location>
        <begin position="171"/>
        <end position="190"/>
    </location>
</feature>
<sequence>MGRYVARRLLLTIPVLIGASFLIFAMVYALPGDPIRALAGDRPLSAAVQAQLRAEYNLDDPLWLQYIKYVGDLVQGDFGTDFSGRDVSETIFQRLPVTAKLALAAVIFEAVIGLVAGILAGIRRGSFFDNLVLISTTLIVSIPVFVLGFVAQFAFGLKLGLFPTSGIGDGWYSYVLPGLVLASLSLAYVARLTRTSLAENLRQDYVRTARAKGLKPSVVIGKHTLRNSMIPVVTFIGADIGALMGGAIVTESIFNIPGLGRAVYDAVLRQEGAVVVGIVTLFVFFYIFFNLLVDVLYALLDPRIRYD</sequence>
<evidence type="ECO:0000313" key="10">
    <source>
        <dbReference type="Proteomes" id="UP000322499"/>
    </source>
</evidence>
<keyword evidence="4 7" id="KW-0812">Transmembrane</keyword>
<keyword evidence="5 7" id="KW-1133">Transmembrane helix</keyword>
<comment type="similarity">
    <text evidence="7">Belongs to the binding-protein-dependent transport system permease family.</text>
</comment>
<feature type="transmembrane region" description="Helical" evidence="7">
    <location>
        <begin position="101"/>
        <end position="119"/>
    </location>
</feature>
<dbReference type="GO" id="GO:0005886">
    <property type="term" value="C:plasma membrane"/>
    <property type="evidence" value="ECO:0007669"/>
    <property type="project" value="UniProtKB-SubCell"/>
</dbReference>
<dbReference type="GO" id="GO:0055085">
    <property type="term" value="P:transmembrane transport"/>
    <property type="evidence" value="ECO:0007669"/>
    <property type="project" value="InterPro"/>
</dbReference>
<organism evidence="9 10">
    <name type="scientific">Blastococcus xanthinilyticus</name>
    <dbReference type="NCBI Taxonomy" id="1564164"/>
    <lineage>
        <taxon>Bacteria</taxon>
        <taxon>Bacillati</taxon>
        <taxon>Actinomycetota</taxon>
        <taxon>Actinomycetes</taxon>
        <taxon>Geodermatophilales</taxon>
        <taxon>Geodermatophilaceae</taxon>
        <taxon>Blastococcus</taxon>
    </lineage>
</organism>
<feature type="domain" description="ABC transmembrane type-1" evidence="8">
    <location>
        <begin position="95"/>
        <end position="297"/>
    </location>
</feature>
<keyword evidence="6 7" id="KW-0472">Membrane</keyword>
<dbReference type="InterPro" id="IPR045621">
    <property type="entry name" value="BPD_transp_1_N"/>
</dbReference>
<keyword evidence="2 7" id="KW-0813">Transport</keyword>
<keyword evidence="3" id="KW-1003">Cell membrane</keyword>
<evidence type="ECO:0000313" key="9">
    <source>
        <dbReference type="EMBL" id="TYP86781.1"/>
    </source>
</evidence>
<evidence type="ECO:0000256" key="6">
    <source>
        <dbReference type="ARBA" id="ARBA00023136"/>
    </source>
</evidence>
<dbReference type="PROSITE" id="PS50928">
    <property type="entry name" value="ABC_TM1"/>
    <property type="match status" value="1"/>
</dbReference>
<dbReference type="EMBL" id="VNHW01000008">
    <property type="protein sequence ID" value="TYP86781.1"/>
    <property type="molecule type" value="Genomic_DNA"/>
</dbReference>
<reference evidence="9 10" key="1">
    <citation type="submission" date="2019-07" db="EMBL/GenBank/DDBJ databases">
        <title>Genomic Encyclopedia of Archaeal and Bacterial Type Strains, Phase II (KMG-II): from individual species to whole genera.</title>
        <authorList>
            <person name="Goeker M."/>
        </authorList>
    </citation>
    <scope>NUCLEOTIDE SEQUENCE [LARGE SCALE GENOMIC DNA]</scope>
    <source>
        <strain evidence="9 10">DSM 46842</strain>
    </source>
</reference>
<dbReference type="Pfam" id="PF00528">
    <property type="entry name" value="BPD_transp_1"/>
    <property type="match status" value="1"/>
</dbReference>
<evidence type="ECO:0000256" key="3">
    <source>
        <dbReference type="ARBA" id="ARBA00022475"/>
    </source>
</evidence>
<feature type="transmembrane region" description="Helical" evidence="7">
    <location>
        <begin position="9"/>
        <end position="30"/>
    </location>
</feature>
<evidence type="ECO:0000256" key="5">
    <source>
        <dbReference type="ARBA" id="ARBA00022989"/>
    </source>
</evidence>
<dbReference type="Pfam" id="PF19300">
    <property type="entry name" value="BPD_transp_1_N"/>
    <property type="match status" value="1"/>
</dbReference>
<dbReference type="AlphaFoldDB" id="A0A5S5CSI1"/>
<comment type="caution">
    <text evidence="9">The sequence shown here is derived from an EMBL/GenBank/DDBJ whole genome shotgun (WGS) entry which is preliminary data.</text>
</comment>
<dbReference type="RefSeq" id="WP_166533611.1">
    <property type="nucleotide sequence ID" value="NZ_VNHW01000008.1"/>
</dbReference>
<evidence type="ECO:0000256" key="4">
    <source>
        <dbReference type="ARBA" id="ARBA00022692"/>
    </source>
</evidence>
<dbReference type="SUPFAM" id="SSF161098">
    <property type="entry name" value="MetI-like"/>
    <property type="match status" value="1"/>
</dbReference>
<dbReference type="PANTHER" id="PTHR43163">
    <property type="entry name" value="DIPEPTIDE TRANSPORT SYSTEM PERMEASE PROTEIN DPPB-RELATED"/>
    <property type="match status" value="1"/>
</dbReference>
<dbReference type="PANTHER" id="PTHR43163:SF7">
    <property type="entry name" value="DIPEPTIDE-TRANSPORT INTEGRAL MEMBRANE PROTEIN ABC TRANSPORTER DPPB-RELATED"/>
    <property type="match status" value="1"/>
</dbReference>
<dbReference type="CDD" id="cd06261">
    <property type="entry name" value="TM_PBP2"/>
    <property type="match status" value="1"/>
</dbReference>
<feature type="transmembrane region" description="Helical" evidence="7">
    <location>
        <begin position="131"/>
        <end position="151"/>
    </location>
</feature>
<protein>
    <submittedName>
        <fullName evidence="9">Peptide/nickel transport system permease protein/oligopeptide transport system permease protein</fullName>
    </submittedName>
</protein>
<accession>A0A5S5CSI1</accession>